<evidence type="ECO:0000256" key="1">
    <source>
        <dbReference type="ARBA" id="ARBA00004601"/>
    </source>
</evidence>
<evidence type="ECO:0000313" key="9">
    <source>
        <dbReference type="EMBL" id="RXK41097.1"/>
    </source>
</evidence>
<proteinExistence type="inferred from homology"/>
<dbReference type="PANTHER" id="PTHR14190:SF7">
    <property type="entry name" value="VACUOLAR PROTEIN SORTING-ASSOCIATED PROTEIN 52 HOMOLOG"/>
    <property type="match status" value="1"/>
</dbReference>
<evidence type="ECO:0000256" key="2">
    <source>
        <dbReference type="ARBA" id="ARBA00008180"/>
    </source>
</evidence>
<dbReference type="InterPro" id="IPR007258">
    <property type="entry name" value="Vps52"/>
</dbReference>
<dbReference type="Pfam" id="PF04129">
    <property type="entry name" value="Vps52_CC"/>
    <property type="match status" value="1"/>
</dbReference>
<evidence type="ECO:0000256" key="4">
    <source>
        <dbReference type="ARBA" id="ARBA00022927"/>
    </source>
</evidence>
<dbReference type="InterPro" id="IPR048361">
    <property type="entry name" value="Vps52_C"/>
</dbReference>
<dbReference type="InParanoid" id="A0A4V1M4P6"/>
<keyword evidence="3" id="KW-0813">Transport</keyword>
<organism evidence="9 10">
    <name type="scientific">Tremella mesenterica</name>
    <name type="common">Jelly fungus</name>
    <dbReference type="NCBI Taxonomy" id="5217"/>
    <lineage>
        <taxon>Eukaryota</taxon>
        <taxon>Fungi</taxon>
        <taxon>Dikarya</taxon>
        <taxon>Basidiomycota</taxon>
        <taxon>Agaricomycotina</taxon>
        <taxon>Tremellomycetes</taxon>
        <taxon>Tremellales</taxon>
        <taxon>Tremellaceae</taxon>
        <taxon>Tremella</taxon>
    </lineage>
</organism>
<evidence type="ECO:0000256" key="6">
    <source>
        <dbReference type="SAM" id="MobiDB-lite"/>
    </source>
</evidence>
<evidence type="ECO:0000256" key="3">
    <source>
        <dbReference type="ARBA" id="ARBA00022448"/>
    </source>
</evidence>
<dbReference type="FunCoup" id="A0A4V1M4P6">
    <property type="interactions" value="448"/>
</dbReference>
<dbReference type="GO" id="GO:0015031">
    <property type="term" value="P:protein transport"/>
    <property type="evidence" value="ECO:0007669"/>
    <property type="project" value="UniProtKB-KW"/>
</dbReference>
<feature type="domain" description="Vps52 C-terminal" evidence="8">
    <location>
        <begin position="365"/>
        <end position="539"/>
    </location>
</feature>
<keyword evidence="4" id="KW-0653">Protein transport</keyword>
<dbReference type="GO" id="GO:0032456">
    <property type="term" value="P:endocytic recycling"/>
    <property type="evidence" value="ECO:0007669"/>
    <property type="project" value="TreeGrafter"/>
</dbReference>
<dbReference type="InterPro" id="IPR048319">
    <property type="entry name" value="Vps52_CC"/>
</dbReference>
<keyword evidence="10" id="KW-1185">Reference proteome</keyword>
<dbReference type="GO" id="GO:0000938">
    <property type="term" value="C:GARP complex"/>
    <property type="evidence" value="ECO:0007669"/>
    <property type="project" value="TreeGrafter"/>
</dbReference>
<comment type="caution">
    <text evidence="9">The sequence shown here is derived from an EMBL/GenBank/DDBJ whole genome shotgun (WGS) entry which is preliminary data.</text>
</comment>
<protein>
    <recommendedName>
        <fullName evidence="11">Vacuolar protein sorting-associated protein 52</fullName>
    </recommendedName>
</protein>
<evidence type="ECO:0000259" key="7">
    <source>
        <dbReference type="Pfam" id="PF04129"/>
    </source>
</evidence>
<evidence type="ECO:0000259" key="8">
    <source>
        <dbReference type="Pfam" id="PF20655"/>
    </source>
</evidence>
<evidence type="ECO:0000256" key="5">
    <source>
        <dbReference type="ARBA" id="ARBA00023034"/>
    </source>
</evidence>
<dbReference type="GO" id="GO:0005829">
    <property type="term" value="C:cytosol"/>
    <property type="evidence" value="ECO:0007669"/>
    <property type="project" value="GOC"/>
</dbReference>
<dbReference type="EMBL" id="SDIL01000011">
    <property type="protein sequence ID" value="RXK41097.1"/>
    <property type="molecule type" value="Genomic_DNA"/>
</dbReference>
<feature type="compositionally biased region" description="Low complexity" evidence="6">
    <location>
        <begin position="339"/>
        <end position="352"/>
    </location>
</feature>
<gene>
    <name evidence="9" type="ORF">M231_01500</name>
</gene>
<dbReference type="VEuPathDB" id="FungiDB:TREMEDRAFT_69256"/>
<accession>A0A4V1M4P6</accession>
<evidence type="ECO:0008006" key="11">
    <source>
        <dbReference type="Google" id="ProtNLM"/>
    </source>
</evidence>
<dbReference type="OrthoDB" id="19482at2759"/>
<dbReference type="STRING" id="5217.A0A4V1M4P6"/>
<comment type="similarity">
    <text evidence="2">Belongs to the VPS52 family.</text>
</comment>
<feature type="domain" description="Vps52 C-terminal" evidence="8">
    <location>
        <begin position="224"/>
        <end position="326"/>
    </location>
</feature>
<name>A0A4V1M4P6_TREME</name>
<feature type="domain" description="Vps52 coiled-coil" evidence="7">
    <location>
        <begin position="32"/>
        <end position="197"/>
    </location>
</feature>
<comment type="subcellular location">
    <subcellularLocation>
        <location evidence="1">Golgi apparatus</location>
        <location evidence="1">trans-Golgi network</location>
    </subcellularLocation>
</comment>
<dbReference type="GO" id="GO:0019905">
    <property type="term" value="F:syntaxin binding"/>
    <property type="evidence" value="ECO:0007669"/>
    <property type="project" value="TreeGrafter"/>
</dbReference>
<dbReference type="Pfam" id="PF20655">
    <property type="entry name" value="Vps52_C"/>
    <property type="match status" value="2"/>
</dbReference>
<evidence type="ECO:0000313" key="10">
    <source>
        <dbReference type="Proteomes" id="UP000289152"/>
    </source>
</evidence>
<dbReference type="AlphaFoldDB" id="A0A4V1M4P6"/>
<dbReference type="GO" id="GO:0042147">
    <property type="term" value="P:retrograde transport, endosome to Golgi"/>
    <property type="evidence" value="ECO:0007669"/>
    <property type="project" value="TreeGrafter"/>
</dbReference>
<dbReference type="PANTHER" id="PTHR14190">
    <property type="entry name" value="SUPPRESSOR OF ACTIN MUTATIONS 2/VACUOLAR PROTEIN SORTING 52"/>
    <property type="match status" value="1"/>
</dbReference>
<keyword evidence="5" id="KW-0333">Golgi apparatus</keyword>
<sequence length="570" mass="63925">MDSPGAGPSGTQHEDDDREYFLRHRRDYVELDQAVQSSTELLSSLAAYLSNFQTDLSAVSGQISELQQKSADIEGQLEGRKIIIPSLNCLLIDVILPPWLVLTLRDTTPSQNPEQWLLAIPRLEEKINAIATRTRVKATQEIEGVLNGLKTKALKQLPTFLLTLIKPLRSSSKGLSTNLAVLQTSLLLKYQTFYAFLHRQSPRLAKQVERGYVNAARAYYETGMRRYCRALGQIKARSLEGIDVLGVVTSDPVITEGETSSSGVKETYERLVYAHSNIEGEDGSIVLAYMADDKDFLMSTEALFRSLSLVLVDNASAEFTFLVRFFGRLHIREKTAPLSPSRPESPSESGRSTWGRDDEGLKEPERIWHEVFDPALEYCHSLFQSMITPPPPAVPLLIMIRLNDELLTTCETRGTLPILPFLQGQKLAMWPLYRQQMDSHITSVHRLADEAAGKGLAAFMGRSVKDGTVRQIALHYAALFSCVVTLSETAEEVMLFSSMTRIRTEVTRLIETQASKIKASSDRHSFLSSIYEIIMRELVSGPGQATHPKLQAELSFFRTREEEARRKITE</sequence>
<dbReference type="Proteomes" id="UP000289152">
    <property type="component" value="Unassembled WGS sequence"/>
</dbReference>
<reference evidence="9 10" key="1">
    <citation type="submission" date="2016-06" db="EMBL/GenBank/DDBJ databases">
        <title>Evolution of pathogenesis and genome organization in the Tremellales.</title>
        <authorList>
            <person name="Cuomo C."/>
            <person name="Litvintseva A."/>
            <person name="Heitman J."/>
            <person name="Chen Y."/>
            <person name="Sun S."/>
            <person name="Springer D."/>
            <person name="Dromer F."/>
            <person name="Young S."/>
            <person name="Zeng Q."/>
            <person name="Chapman S."/>
            <person name="Gujja S."/>
            <person name="Saif S."/>
            <person name="Birren B."/>
        </authorList>
    </citation>
    <scope>NUCLEOTIDE SEQUENCE [LARGE SCALE GENOMIC DNA]</scope>
    <source>
        <strain evidence="9 10">ATCC 28783</strain>
    </source>
</reference>
<dbReference type="GO" id="GO:0006896">
    <property type="term" value="P:Golgi to vacuole transport"/>
    <property type="evidence" value="ECO:0007669"/>
    <property type="project" value="TreeGrafter"/>
</dbReference>
<feature type="region of interest" description="Disordered" evidence="6">
    <location>
        <begin position="336"/>
        <end position="359"/>
    </location>
</feature>